<organism evidence="1 2">
    <name type="scientific">Durusdinium trenchii</name>
    <dbReference type="NCBI Taxonomy" id="1381693"/>
    <lineage>
        <taxon>Eukaryota</taxon>
        <taxon>Sar</taxon>
        <taxon>Alveolata</taxon>
        <taxon>Dinophyceae</taxon>
        <taxon>Suessiales</taxon>
        <taxon>Symbiodiniaceae</taxon>
        <taxon>Durusdinium</taxon>
    </lineage>
</organism>
<accession>A0ABP0RXQ4</accession>
<proteinExistence type="predicted"/>
<evidence type="ECO:0000313" key="2">
    <source>
        <dbReference type="Proteomes" id="UP001642464"/>
    </source>
</evidence>
<dbReference type="Proteomes" id="UP001642464">
    <property type="component" value="Unassembled WGS sequence"/>
</dbReference>
<reference evidence="1 2" key="1">
    <citation type="submission" date="2024-02" db="EMBL/GenBank/DDBJ databases">
        <authorList>
            <person name="Chen Y."/>
            <person name="Shah S."/>
            <person name="Dougan E. K."/>
            <person name="Thang M."/>
            <person name="Chan C."/>
        </authorList>
    </citation>
    <scope>NUCLEOTIDE SEQUENCE [LARGE SCALE GENOMIC DNA]</scope>
</reference>
<name>A0ABP0RXQ4_9DINO</name>
<dbReference type="EMBL" id="CAXAMM010042406">
    <property type="protein sequence ID" value="CAK9104734.1"/>
    <property type="molecule type" value="Genomic_DNA"/>
</dbReference>
<comment type="caution">
    <text evidence="1">The sequence shown here is derived from an EMBL/GenBank/DDBJ whole genome shotgun (WGS) entry which is preliminary data.</text>
</comment>
<keyword evidence="2" id="KW-1185">Reference proteome</keyword>
<sequence>MLCRHAEALGRYEPGRVTAPPVWIEAAEEFETVRLSRLRPTPGKDLRNTAMGGIMGLHKSNPDEGFMRAALAASVTWKRQNIFQRPPHIALVERIRVGYLAEADGSEAIQIVCLPGGLKRLMAETQFRAGNDPYRFMELVRAEELSNFLNRADNSSISREEISKLGEALAATLNAGGGSKHPLLSMCPCVRLVHFSVLIRTVTLLRFGLTNLGHTTNAKRFQIDCDI</sequence>
<protein>
    <submittedName>
        <fullName evidence="1">Uncharacterized protein</fullName>
    </submittedName>
</protein>
<evidence type="ECO:0000313" key="1">
    <source>
        <dbReference type="EMBL" id="CAK9104734.1"/>
    </source>
</evidence>
<gene>
    <name evidence="1" type="ORF">SCF082_LOCUS48851</name>
</gene>